<dbReference type="GO" id="GO:0003677">
    <property type="term" value="F:DNA binding"/>
    <property type="evidence" value="ECO:0007669"/>
    <property type="project" value="InterPro"/>
</dbReference>
<proteinExistence type="predicted"/>
<dbReference type="InterPro" id="IPR016032">
    <property type="entry name" value="Sig_transdc_resp-reg_C-effctor"/>
</dbReference>
<dbReference type="InterPro" id="IPR000792">
    <property type="entry name" value="Tscrpt_reg_LuxR_C"/>
</dbReference>
<dbReference type="InterPro" id="IPR036388">
    <property type="entry name" value="WH-like_DNA-bd_sf"/>
</dbReference>
<organism evidence="3">
    <name type="scientific">Podoviridae sp. ct7K12</name>
    <dbReference type="NCBI Taxonomy" id="2826540"/>
    <lineage>
        <taxon>Viruses</taxon>
        <taxon>Duplodnaviria</taxon>
        <taxon>Heunggongvirae</taxon>
        <taxon>Uroviricota</taxon>
        <taxon>Caudoviricetes</taxon>
    </lineage>
</organism>
<protein>
    <submittedName>
        <fullName evidence="3">Response regulator</fullName>
    </submittedName>
</protein>
<dbReference type="Gene3D" id="1.10.10.10">
    <property type="entry name" value="Winged helix-like DNA-binding domain superfamily/Winged helix DNA-binding domain"/>
    <property type="match status" value="1"/>
</dbReference>
<accession>A0A8S5N6R6</accession>
<reference evidence="3" key="1">
    <citation type="journal article" date="2021" name="Proc. Natl. Acad. Sci. U.S.A.">
        <title>A Catalog of Tens of Thousands of Viruses from Human Metagenomes Reveals Hidden Associations with Chronic Diseases.</title>
        <authorList>
            <person name="Tisza M.J."/>
            <person name="Buck C.B."/>
        </authorList>
    </citation>
    <scope>NUCLEOTIDE SEQUENCE</scope>
    <source>
        <strain evidence="3">Ct7K12</strain>
    </source>
</reference>
<dbReference type="SUPFAM" id="SSF46894">
    <property type="entry name" value="C-terminal effector domain of the bipartite response regulators"/>
    <property type="match status" value="1"/>
</dbReference>
<dbReference type="Pfam" id="PF00196">
    <property type="entry name" value="GerE"/>
    <property type="match status" value="1"/>
</dbReference>
<dbReference type="EMBL" id="BK015083">
    <property type="protein sequence ID" value="DAD90326.1"/>
    <property type="molecule type" value="Genomic_DNA"/>
</dbReference>
<dbReference type="GO" id="GO:0006355">
    <property type="term" value="P:regulation of DNA-templated transcription"/>
    <property type="evidence" value="ECO:0007669"/>
    <property type="project" value="InterPro"/>
</dbReference>
<evidence type="ECO:0000259" key="2">
    <source>
        <dbReference type="Pfam" id="PF00196"/>
    </source>
</evidence>
<feature type="coiled-coil region" evidence="1">
    <location>
        <begin position="50"/>
        <end position="77"/>
    </location>
</feature>
<feature type="domain" description="HTH luxR-type" evidence="2">
    <location>
        <begin position="20"/>
        <end position="52"/>
    </location>
</feature>
<evidence type="ECO:0000256" key="1">
    <source>
        <dbReference type="SAM" id="Coils"/>
    </source>
</evidence>
<evidence type="ECO:0000313" key="3">
    <source>
        <dbReference type="EMBL" id="DAD90326.1"/>
    </source>
</evidence>
<name>A0A8S5N6R6_9CAUD</name>
<keyword evidence="1" id="KW-0175">Coiled coil</keyword>
<sequence>MYPIFLFSRLEVLEDVSTRQEVYKLIIEKKDNKEIAAELNISVRSVQLYRKEYEKDLNKSESEIKNESESEKKKRKEKAKVLIECGASLKEAAAESGISFNSAMKLSSKEKLQVKQLDYLKSFRKRYIEEITKNKKDRLNLNNIAKKKIEYTLNLAEDISKDTQKLIKMNEETEQKIFELDRIERLERLELEKNKFKNDLLIDFTEKIQKLTDENIMKVLDFMKLLESDTDESAN</sequence>